<dbReference type="RefSeq" id="WP_342881964.1">
    <property type="nucleotide sequence ID" value="NZ_JBBMQS010000007.1"/>
</dbReference>
<dbReference type="Gene3D" id="3.30.590.10">
    <property type="entry name" value="Glutamine synthetase/guanido kinase, catalytic domain"/>
    <property type="match status" value="1"/>
</dbReference>
<dbReference type="Proteomes" id="UP001461163">
    <property type="component" value="Unassembled WGS sequence"/>
</dbReference>
<sequence>MQKVVVSSHSQQISQQVLRQLLQRFADLGLTPLVHVELEGVYETASAKHSLDFARVNQSLLDLGINGALKTEFWHQQWEYVSLFNGQSPLKEAQDLASAMQLLPTIMRRFGASNVLLKPIAWAADKGRYVPGSGAIFSTDTRSVHIPNAIQMNVSVADNTGRNLIPHSNLGEWIQHYLLTNSFHCCLLFLPEEDAFKRLSLRSDYGLDAELSSPFMLSGGHQGSIALYKEVGKHNQPMGQEPLFYGANNQVLSYSHNWQKTARVEHRVGATSSAYDPYLNMIFILLNVLQAIQSWHSKDDLPPAFTSRAFPPSLHDSQKNDGSVESGALALFSQQNWFPQQIDYYCQQAFLGQFESVGTWLQTQFLRRYTPELIT</sequence>
<comment type="caution">
    <text evidence="1">The sequence shown here is derived from an EMBL/GenBank/DDBJ whole genome shotgun (WGS) entry which is preliminary data.</text>
</comment>
<name>A0ABU9SWT9_9ALTE</name>
<gene>
    <name evidence="1" type="ORF">WNY77_13105</name>
</gene>
<organism evidence="1 2">
    <name type="scientific">Paraglaciecola mesophila</name>
    <dbReference type="NCBI Taxonomy" id="197222"/>
    <lineage>
        <taxon>Bacteria</taxon>
        <taxon>Pseudomonadati</taxon>
        <taxon>Pseudomonadota</taxon>
        <taxon>Gammaproteobacteria</taxon>
        <taxon>Alteromonadales</taxon>
        <taxon>Alteromonadaceae</taxon>
        <taxon>Paraglaciecola</taxon>
    </lineage>
</organism>
<keyword evidence="2" id="KW-1185">Reference proteome</keyword>
<protein>
    <recommendedName>
        <fullName evidence="3">Glutamine synthetase</fullName>
    </recommendedName>
</protein>
<reference evidence="1 2" key="1">
    <citation type="submission" date="2024-03" db="EMBL/GenBank/DDBJ databases">
        <title>Community enrichment and isolation of bacterial strains for fucoidan degradation.</title>
        <authorList>
            <person name="Sichert A."/>
        </authorList>
    </citation>
    <scope>NUCLEOTIDE SEQUENCE [LARGE SCALE GENOMIC DNA]</scope>
    <source>
        <strain evidence="1 2">AS12</strain>
    </source>
</reference>
<dbReference type="EMBL" id="JBBMQS010000007">
    <property type="protein sequence ID" value="MEM5498341.1"/>
    <property type="molecule type" value="Genomic_DNA"/>
</dbReference>
<evidence type="ECO:0000313" key="1">
    <source>
        <dbReference type="EMBL" id="MEM5498341.1"/>
    </source>
</evidence>
<accession>A0ABU9SWT9</accession>
<evidence type="ECO:0000313" key="2">
    <source>
        <dbReference type="Proteomes" id="UP001461163"/>
    </source>
</evidence>
<proteinExistence type="predicted"/>
<evidence type="ECO:0008006" key="3">
    <source>
        <dbReference type="Google" id="ProtNLM"/>
    </source>
</evidence>